<feature type="modified residue" description="O-AMP-tyrosine" evidence="17">
    <location>
        <position position="375"/>
    </location>
</feature>
<name>A0A1N7ITD1_9BACL</name>
<evidence type="ECO:0000256" key="11">
    <source>
        <dbReference type="ARBA" id="ARBA00030136"/>
    </source>
</evidence>
<dbReference type="NCBIfam" id="TIGR00653">
    <property type="entry name" value="GlnA"/>
    <property type="match status" value="1"/>
</dbReference>
<keyword evidence="9 15" id="KW-0067">ATP-binding</keyword>
<feature type="binding site" evidence="16">
    <location>
        <position position="198"/>
    </location>
    <ligand>
        <name>Mg(2+)</name>
        <dbReference type="ChEBI" id="CHEBI:18420"/>
        <label>1</label>
    </ligand>
</feature>
<dbReference type="PANTHER" id="PTHR43785:SF12">
    <property type="entry name" value="TYPE-1 GLUTAMINE SYNTHETASE 2"/>
    <property type="match status" value="1"/>
</dbReference>
<dbReference type="Pfam" id="PF00120">
    <property type="entry name" value="Gln-synt_C"/>
    <property type="match status" value="1"/>
</dbReference>
<dbReference type="Proteomes" id="UP000186795">
    <property type="component" value="Unassembled WGS sequence"/>
</dbReference>
<dbReference type="InterPro" id="IPR008147">
    <property type="entry name" value="Gln_synt_N"/>
</dbReference>
<dbReference type="RefSeq" id="WP_009708689.1">
    <property type="nucleotide sequence ID" value="NZ_CP048103.1"/>
</dbReference>
<evidence type="ECO:0000256" key="3">
    <source>
        <dbReference type="ARBA" id="ARBA00012937"/>
    </source>
</evidence>
<evidence type="ECO:0000256" key="1">
    <source>
        <dbReference type="ARBA" id="ARBA00004496"/>
    </source>
</evidence>
<dbReference type="FunFam" id="3.10.20.70:FF:000005">
    <property type="entry name" value="Glutamine synthetase"/>
    <property type="match status" value="1"/>
</dbReference>
<dbReference type="InterPro" id="IPR004809">
    <property type="entry name" value="Gln_synth_I"/>
</dbReference>
<dbReference type="Pfam" id="PF03951">
    <property type="entry name" value="Gln-synt_N"/>
    <property type="match status" value="1"/>
</dbReference>
<proteinExistence type="inferred from homology"/>
<dbReference type="AlphaFoldDB" id="A0A1N7ITD1"/>
<dbReference type="EC" id="6.3.1.2" evidence="3"/>
<dbReference type="Gene3D" id="3.30.590.10">
    <property type="entry name" value="Glutamine synthetase/guanido kinase, catalytic domain"/>
    <property type="match status" value="1"/>
</dbReference>
<feature type="binding site" evidence="15">
    <location>
        <begin position="249"/>
        <end position="251"/>
    </location>
    <ligand>
        <name>ATP</name>
        <dbReference type="ChEBI" id="CHEBI:30616"/>
    </ligand>
</feature>
<feature type="binding site" evidence="15">
    <location>
        <position position="318"/>
    </location>
    <ligand>
        <name>ATP</name>
        <dbReference type="ChEBI" id="CHEBI:30616"/>
    </ligand>
</feature>
<dbReference type="EMBL" id="FTOD01000001">
    <property type="protein sequence ID" value="SIS40221.1"/>
    <property type="molecule type" value="Genomic_DNA"/>
</dbReference>
<accession>A0A1N7ITD1</accession>
<dbReference type="PROSITE" id="PS51986">
    <property type="entry name" value="GS_BETA_GRASP"/>
    <property type="match status" value="1"/>
</dbReference>
<dbReference type="GO" id="GO:0004356">
    <property type="term" value="F:glutamine synthetase activity"/>
    <property type="evidence" value="ECO:0007669"/>
    <property type="project" value="UniProtKB-EC"/>
</dbReference>
<feature type="binding site" evidence="14">
    <location>
        <position position="306"/>
    </location>
    <ligand>
        <name>L-glutamate</name>
        <dbReference type="ChEBI" id="CHEBI:29985"/>
    </ligand>
</feature>
<evidence type="ECO:0000256" key="15">
    <source>
        <dbReference type="PIRSR" id="PIRSR604809-2"/>
    </source>
</evidence>
<evidence type="ECO:0000256" key="5">
    <source>
        <dbReference type="ARBA" id="ARBA00022490"/>
    </source>
</evidence>
<dbReference type="GO" id="GO:0006542">
    <property type="term" value="P:glutamine biosynthetic process"/>
    <property type="evidence" value="ECO:0007669"/>
    <property type="project" value="InterPro"/>
</dbReference>
<dbReference type="FunFam" id="3.30.590.10:FF:000003">
    <property type="entry name" value="Glutamine synthetase 2"/>
    <property type="match status" value="1"/>
</dbReference>
<evidence type="ECO:0000313" key="23">
    <source>
        <dbReference type="Proteomes" id="UP000186795"/>
    </source>
</evidence>
<feature type="binding site" evidence="16">
    <location>
        <position position="191"/>
    </location>
    <ligand>
        <name>Mg(2+)</name>
        <dbReference type="ChEBI" id="CHEBI:18420"/>
        <label>1</label>
    </ligand>
</feature>
<dbReference type="SMART" id="SM01230">
    <property type="entry name" value="Gln-synt_C"/>
    <property type="match status" value="1"/>
</dbReference>
<dbReference type="OrthoDB" id="9807095at2"/>
<evidence type="ECO:0000256" key="16">
    <source>
        <dbReference type="PIRSR" id="PIRSR604809-3"/>
    </source>
</evidence>
<dbReference type="GO" id="GO:0005737">
    <property type="term" value="C:cytoplasm"/>
    <property type="evidence" value="ECO:0007669"/>
    <property type="project" value="UniProtKB-SubCell"/>
</dbReference>
<evidence type="ECO:0000259" key="20">
    <source>
        <dbReference type="PROSITE" id="PS51986"/>
    </source>
</evidence>
<dbReference type="PROSITE" id="PS51987">
    <property type="entry name" value="GS_CATALYTIC"/>
    <property type="match status" value="1"/>
</dbReference>
<dbReference type="GO" id="GO:0046872">
    <property type="term" value="F:metal ion binding"/>
    <property type="evidence" value="ECO:0007669"/>
    <property type="project" value="UniProtKB-KW"/>
</dbReference>
<reference evidence="23" key="1">
    <citation type="submission" date="2017-01" db="EMBL/GenBank/DDBJ databases">
        <authorList>
            <person name="Varghese N."/>
            <person name="Submissions S."/>
        </authorList>
    </citation>
    <scope>NUCLEOTIDE SEQUENCE [LARGE SCALE GENOMIC DNA]</scope>
    <source>
        <strain evidence="23">DSM 45196</strain>
    </source>
</reference>
<dbReference type="PANTHER" id="PTHR43785">
    <property type="entry name" value="GAMMA-GLUTAMYLPUTRESCINE SYNTHETASE"/>
    <property type="match status" value="1"/>
</dbReference>
<evidence type="ECO:0000256" key="4">
    <source>
        <dbReference type="ARBA" id="ARBA00021364"/>
    </source>
</evidence>
<comment type="cofactor">
    <cofactor evidence="16">
        <name>Mg(2+)</name>
        <dbReference type="ChEBI" id="CHEBI:18420"/>
    </cofactor>
    <text evidence="16">Binds 2 Mg(2+) ions per subunit.</text>
</comment>
<dbReference type="GO" id="GO:0005524">
    <property type="term" value="F:ATP binding"/>
    <property type="evidence" value="ECO:0007669"/>
    <property type="project" value="UniProtKB-KW"/>
</dbReference>
<keyword evidence="6" id="KW-0436">Ligase</keyword>
<feature type="domain" description="GS catalytic" evidence="21">
    <location>
        <begin position="110"/>
        <end position="446"/>
    </location>
</feature>
<evidence type="ECO:0000256" key="14">
    <source>
        <dbReference type="PIRSR" id="PIRSR604809-1"/>
    </source>
</evidence>
<comment type="subcellular location">
    <subcellularLocation>
        <location evidence="1">Cytoplasm</location>
    </subcellularLocation>
</comment>
<keyword evidence="7 16" id="KW-0479">Metal-binding</keyword>
<evidence type="ECO:0000259" key="21">
    <source>
        <dbReference type="PROSITE" id="PS51987"/>
    </source>
</evidence>
<feature type="binding site" evidence="16">
    <location>
        <position position="136"/>
    </location>
    <ligand>
        <name>Mg(2+)</name>
        <dbReference type="ChEBI" id="CHEBI:18420"/>
        <label>1</label>
    </ligand>
</feature>
<keyword evidence="5" id="KW-0963">Cytoplasm</keyword>
<feature type="binding site" evidence="16">
    <location>
        <position position="335"/>
    </location>
    <ligand>
        <name>Mg(2+)</name>
        <dbReference type="ChEBI" id="CHEBI:18420"/>
        <label>1</label>
    </ligand>
</feature>
<dbReference type="InterPro" id="IPR036651">
    <property type="entry name" value="Gln_synt_N_sf"/>
</dbReference>
<dbReference type="SUPFAM" id="SSF54368">
    <property type="entry name" value="Glutamine synthetase, N-terminal domain"/>
    <property type="match status" value="1"/>
</dbReference>
<dbReference type="Gene3D" id="3.10.20.70">
    <property type="entry name" value="Glutamine synthetase, N-terminal domain"/>
    <property type="match status" value="1"/>
</dbReference>
<keyword evidence="17" id="KW-0597">Phosphoprotein</keyword>
<feature type="binding site" evidence="16">
    <location>
        <position position="134"/>
    </location>
    <ligand>
        <name>Mg(2+)</name>
        <dbReference type="ChEBI" id="CHEBI:18420"/>
        <label>1</label>
    </ligand>
</feature>
<evidence type="ECO:0000256" key="12">
    <source>
        <dbReference type="ARBA" id="ARBA00030668"/>
    </source>
</evidence>
<evidence type="ECO:0000256" key="9">
    <source>
        <dbReference type="ARBA" id="ARBA00022840"/>
    </source>
</evidence>
<dbReference type="InterPro" id="IPR014746">
    <property type="entry name" value="Gln_synth/guanido_kin_cat_dom"/>
</dbReference>
<dbReference type="InterPro" id="IPR008146">
    <property type="entry name" value="Gln_synth_cat_dom"/>
</dbReference>
<evidence type="ECO:0000256" key="18">
    <source>
        <dbReference type="PROSITE-ProRule" id="PRU01330"/>
    </source>
</evidence>
<feature type="binding site" evidence="14">
    <location>
        <position position="337"/>
    </location>
    <ligand>
        <name>L-glutamate</name>
        <dbReference type="ChEBI" id="CHEBI:29985"/>
    </ligand>
</feature>
<protein>
    <recommendedName>
        <fullName evidence="4">Glutamine synthetase</fullName>
        <ecNumber evidence="3">6.3.1.2</ecNumber>
    </recommendedName>
    <alternativeName>
        <fullName evidence="12">Glutamate--ammonia ligase</fullName>
    </alternativeName>
    <alternativeName>
        <fullName evidence="11">Glutamine synthetase I alpha</fullName>
    </alternativeName>
</protein>
<feature type="binding site" evidence="16">
    <location>
        <position position="247"/>
    </location>
    <ligand>
        <name>Mg(2+)</name>
        <dbReference type="ChEBI" id="CHEBI:18420"/>
        <label>1</label>
    </ligand>
</feature>
<feature type="binding site" evidence="14">
    <location>
        <position position="300"/>
    </location>
    <ligand>
        <name>L-glutamate</name>
        <dbReference type="ChEBI" id="CHEBI:29985"/>
    </ligand>
</feature>
<evidence type="ECO:0000313" key="22">
    <source>
        <dbReference type="EMBL" id="SIS40221.1"/>
    </source>
</evidence>
<gene>
    <name evidence="22" type="ORF">SAMN05421790_101334</name>
</gene>
<keyword evidence="8 15" id="KW-0547">Nucleotide-binding</keyword>
<evidence type="ECO:0000256" key="19">
    <source>
        <dbReference type="RuleBase" id="RU000384"/>
    </source>
</evidence>
<organism evidence="22 23">
    <name type="scientific">Kroppenstedtia eburnea</name>
    <dbReference type="NCBI Taxonomy" id="714067"/>
    <lineage>
        <taxon>Bacteria</taxon>
        <taxon>Bacillati</taxon>
        <taxon>Bacillota</taxon>
        <taxon>Bacilli</taxon>
        <taxon>Bacillales</taxon>
        <taxon>Thermoactinomycetaceae</taxon>
        <taxon>Kroppenstedtia</taxon>
    </lineage>
</organism>
<feature type="binding site" evidence="15">
    <location>
        <position position="186"/>
    </location>
    <ligand>
        <name>ATP</name>
        <dbReference type="ChEBI" id="CHEBI:30616"/>
    </ligand>
</feature>
<evidence type="ECO:0000256" key="7">
    <source>
        <dbReference type="ARBA" id="ARBA00022723"/>
    </source>
</evidence>
<evidence type="ECO:0000256" key="8">
    <source>
        <dbReference type="ARBA" id="ARBA00022741"/>
    </source>
</evidence>
<dbReference type="SUPFAM" id="SSF55931">
    <property type="entry name" value="Glutamine synthetase/guanido kinase"/>
    <property type="match status" value="1"/>
</dbReference>
<evidence type="ECO:0000256" key="17">
    <source>
        <dbReference type="PIRSR" id="PIRSR604809-50"/>
    </source>
</evidence>
<evidence type="ECO:0000256" key="13">
    <source>
        <dbReference type="ARBA" id="ARBA00049436"/>
    </source>
</evidence>
<comment type="similarity">
    <text evidence="2 18 19">Belongs to the glutamine synthetase family.</text>
</comment>
<feature type="binding site" evidence="15">
    <location>
        <begin position="201"/>
        <end position="203"/>
    </location>
    <ligand>
        <name>ATP</name>
        <dbReference type="ChEBI" id="CHEBI:30616"/>
    </ligand>
</feature>
<keyword evidence="23" id="KW-1185">Reference proteome</keyword>
<keyword evidence="10 16" id="KW-0460">Magnesium</keyword>
<evidence type="ECO:0000256" key="10">
    <source>
        <dbReference type="ARBA" id="ARBA00022842"/>
    </source>
</evidence>
<evidence type="ECO:0000256" key="6">
    <source>
        <dbReference type="ARBA" id="ARBA00022598"/>
    </source>
</evidence>
<sequence>MPKRFTREDILRSVEENNVEFIRLQFTDLLGTIKNVEIPKSQLGKALDNKMMFDGSTIEGFVRIEESDMYLYPDVNSWVIYPWGGTEDSRVAGLICDVYTPDGKPFAGDPRGILKKVLKEAEAMGFSALNVGPEPEFFLFKTDAKGEPTMDLNDKGGYFDLAPMDLGENCRRDIVITLDKLGFEIEASHHEVAPGQHEIDFKYTDAVTAADNIQVFELVVKNIARRYGLHATFMPKPLYGVSGSGMHTHLSLFRGGENTFYDASDELGLSQTARWFLAGILKHAKGFTAITNPLVNSYKRLVPGYEAPCYVAWSPTNRSPLVRIPASRGLSTRLEVRSPDPSANPYLALAVMLKAGLDGIKNQLELPGETDRNIYVMDEAELERAGIESLPATLKEALEELKKDPVICEALGEHALRNFIEAKEIEWDMFRTQVHPWEREQYLSLY</sequence>
<comment type="catalytic activity">
    <reaction evidence="13">
        <text>L-glutamate + NH4(+) + ATP = L-glutamine + ADP + phosphate + H(+)</text>
        <dbReference type="Rhea" id="RHEA:16169"/>
        <dbReference type="ChEBI" id="CHEBI:15378"/>
        <dbReference type="ChEBI" id="CHEBI:28938"/>
        <dbReference type="ChEBI" id="CHEBI:29985"/>
        <dbReference type="ChEBI" id="CHEBI:30616"/>
        <dbReference type="ChEBI" id="CHEBI:43474"/>
        <dbReference type="ChEBI" id="CHEBI:58359"/>
        <dbReference type="ChEBI" id="CHEBI:456216"/>
        <dbReference type="EC" id="6.3.1.2"/>
    </reaction>
</comment>
<feature type="binding site" evidence="14">
    <location>
        <position position="318"/>
    </location>
    <ligand>
        <name>L-glutamate</name>
        <dbReference type="ChEBI" id="CHEBI:29985"/>
    </ligand>
</feature>
<feature type="domain" description="GS beta-grasp" evidence="20">
    <location>
        <begin position="17"/>
        <end position="103"/>
    </location>
</feature>
<evidence type="ECO:0000256" key="2">
    <source>
        <dbReference type="ARBA" id="ARBA00009897"/>
    </source>
</evidence>